<dbReference type="Pfam" id="PF06728">
    <property type="entry name" value="PIG-U"/>
    <property type="match status" value="1"/>
</dbReference>
<accession>A0A7N1A160</accession>
<feature type="transmembrane region" description="Helical" evidence="9">
    <location>
        <begin position="92"/>
        <end position="113"/>
    </location>
</feature>
<evidence type="ECO:0000256" key="1">
    <source>
        <dbReference type="ARBA" id="ARBA00004477"/>
    </source>
</evidence>
<evidence type="ECO:0000256" key="9">
    <source>
        <dbReference type="SAM" id="Phobius"/>
    </source>
</evidence>
<evidence type="ECO:0000256" key="7">
    <source>
        <dbReference type="ARBA" id="ARBA00022989"/>
    </source>
</evidence>
<proteinExistence type="inferred from homology"/>
<organism evidence="10 11">
    <name type="scientific">Kalanchoe fedtschenkoi</name>
    <name type="common">Lavender scallops</name>
    <name type="synonym">South American air plant</name>
    <dbReference type="NCBI Taxonomy" id="63787"/>
    <lineage>
        <taxon>Eukaryota</taxon>
        <taxon>Viridiplantae</taxon>
        <taxon>Streptophyta</taxon>
        <taxon>Embryophyta</taxon>
        <taxon>Tracheophyta</taxon>
        <taxon>Spermatophyta</taxon>
        <taxon>Magnoliopsida</taxon>
        <taxon>eudicotyledons</taxon>
        <taxon>Gunneridae</taxon>
        <taxon>Pentapetalae</taxon>
        <taxon>Saxifragales</taxon>
        <taxon>Crassulaceae</taxon>
        <taxon>Kalanchoe</taxon>
    </lineage>
</organism>
<dbReference type="AlphaFoldDB" id="A0A7N1A160"/>
<dbReference type="GO" id="GO:0042765">
    <property type="term" value="C:GPI-anchor transamidase complex"/>
    <property type="evidence" value="ECO:0007669"/>
    <property type="project" value="InterPro"/>
</dbReference>
<dbReference type="GO" id="GO:0006506">
    <property type="term" value="P:GPI anchor biosynthetic process"/>
    <property type="evidence" value="ECO:0007669"/>
    <property type="project" value="UniProtKB-UniPathway"/>
</dbReference>
<keyword evidence="7 9" id="KW-1133">Transmembrane helix</keyword>
<comment type="subcellular location">
    <subcellularLocation>
        <location evidence="1">Endoplasmic reticulum membrane</location>
        <topology evidence="1">Multi-pass membrane protein</topology>
    </subcellularLocation>
</comment>
<feature type="transmembrane region" description="Helical" evidence="9">
    <location>
        <begin position="296"/>
        <end position="317"/>
    </location>
</feature>
<evidence type="ECO:0000256" key="2">
    <source>
        <dbReference type="ARBA" id="ARBA00004687"/>
    </source>
</evidence>
<evidence type="ECO:0000256" key="5">
    <source>
        <dbReference type="ARBA" id="ARBA00022692"/>
    </source>
</evidence>
<feature type="transmembrane region" description="Helical" evidence="9">
    <location>
        <begin position="396"/>
        <end position="417"/>
    </location>
</feature>
<comment type="pathway">
    <text evidence="2">Glycolipid biosynthesis; glycosylphosphatidylinositol-anchor biosynthesis.</text>
</comment>
<evidence type="ECO:0000256" key="6">
    <source>
        <dbReference type="ARBA" id="ARBA00022824"/>
    </source>
</evidence>
<feature type="transmembrane region" description="Helical" evidence="9">
    <location>
        <begin position="12"/>
        <end position="30"/>
    </location>
</feature>
<evidence type="ECO:0008006" key="12">
    <source>
        <dbReference type="Google" id="ProtNLM"/>
    </source>
</evidence>
<protein>
    <recommendedName>
        <fullName evidence="12">GPI transamidase subunit PIG-U</fullName>
    </recommendedName>
</protein>
<feature type="transmembrane region" description="Helical" evidence="9">
    <location>
        <begin position="323"/>
        <end position="345"/>
    </location>
</feature>
<feature type="transmembrane region" description="Helical" evidence="9">
    <location>
        <begin position="190"/>
        <end position="218"/>
    </location>
</feature>
<evidence type="ECO:0000256" key="4">
    <source>
        <dbReference type="ARBA" id="ARBA00022502"/>
    </source>
</evidence>
<dbReference type="OMA" id="ALWHLWI"/>
<feature type="transmembrane region" description="Helical" evidence="9">
    <location>
        <begin position="423"/>
        <end position="449"/>
    </location>
</feature>
<name>A0A7N1A160_KALFE</name>
<evidence type="ECO:0000313" key="11">
    <source>
        <dbReference type="Proteomes" id="UP000594263"/>
    </source>
</evidence>
<keyword evidence="5 9" id="KW-0812">Transmembrane</keyword>
<dbReference type="Proteomes" id="UP000594263">
    <property type="component" value="Unplaced"/>
</dbReference>
<keyword evidence="11" id="KW-1185">Reference proteome</keyword>
<dbReference type="EnsemblPlants" id="Kaladp0059s0316.1.v1.1">
    <property type="protein sequence ID" value="Kaladp0059s0316.1.v1.1"/>
    <property type="gene ID" value="Kaladp0059s0316.v1.1"/>
</dbReference>
<dbReference type="UniPathway" id="UPA00196"/>
<sequence>METKASSDGKRRFRKWAAASIMVRMVLIYYSKSLNLAARPELSTPLTSLRRLAEGYWLKQESISPYAGSMYHGSPLLLSIFGPLTVESVKGFPGYLLCSLLFVAADFVAAMLLRETGRHIQSSNNQSLKLLGLDKMLQSSEYFHSGDIAALIYLWNPMTILTCVGSSTTPIENLIVILTLYGASTKRAPLAAFGWVMATHLSLYPAVLIIPVILLTGYGLDGPPRKLFCQKKSDVDGDTISNEKDVATQSENSAAFSWKAIMHFFLWVCVWSFYILILCGFYVRKHGGLLNMFKRTYGFILTVEDLSPNIGVQWYFFAEVFDFFRNFFLMVFHMNILFMILPLAIRLNHRPCFLAFVYITIYSMLKSYPSVGDSALYLGLLGLFVNELANMKFSFFLVCGYIGVNLLSPVMHNLWIWRGTGNANFYFATAMAYACFQIILVVETVNSMIHHDRKLKKMVTTEG</sequence>
<reference evidence="10" key="1">
    <citation type="submission" date="2021-01" db="UniProtKB">
        <authorList>
            <consortium name="EnsemblPlants"/>
        </authorList>
    </citation>
    <scope>IDENTIFICATION</scope>
</reference>
<evidence type="ECO:0000313" key="10">
    <source>
        <dbReference type="EnsemblPlants" id="Kaladp0059s0316.1.v1.1"/>
    </source>
</evidence>
<evidence type="ECO:0000256" key="3">
    <source>
        <dbReference type="ARBA" id="ARBA00010026"/>
    </source>
</evidence>
<evidence type="ECO:0000256" key="8">
    <source>
        <dbReference type="ARBA" id="ARBA00023136"/>
    </source>
</evidence>
<feature type="transmembrane region" description="Helical" evidence="9">
    <location>
        <begin position="352"/>
        <end position="368"/>
    </location>
</feature>
<dbReference type="PANTHER" id="PTHR13121">
    <property type="entry name" value="GPI TRANSAMIDASE COMPONENT PIG-U"/>
    <property type="match status" value="1"/>
</dbReference>
<keyword evidence="4" id="KW-0337">GPI-anchor biosynthesis</keyword>
<keyword evidence="6" id="KW-0256">Endoplasmic reticulum</keyword>
<dbReference type="InterPro" id="IPR009600">
    <property type="entry name" value="PIG-U"/>
</dbReference>
<feature type="transmembrane region" description="Helical" evidence="9">
    <location>
        <begin position="264"/>
        <end position="284"/>
    </location>
</feature>
<dbReference type="GO" id="GO:0016255">
    <property type="term" value="P:attachment of GPI anchor to protein"/>
    <property type="evidence" value="ECO:0007669"/>
    <property type="project" value="InterPro"/>
</dbReference>
<comment type="similarity">
    <text evidence="3">Belongs to the PIGU family.</text>
</comment>
<dbReference type="PANTHER" id="PTHR13121:SF0">
    <property type="entry name" value="PHOSPHATIDYLINOSITOL GLYCAN ANCHOR BIOSYNTHESIS CLASS U PROTEIN"/>
    <property type="match status" value="1"/>
</dbReference>
<dbReference type="Gramene" id="Kaladp0059s0316.1.v1.1">
    <property type="protein sequence ID" value="Kaladp0059s0316.1.v1.1"/>
    <property type="gene ID" value="Kaladp0059s0316.v1.1"/>
</dbReference>
<keyword evidence="8 9" id="KW-0472">Membrane</keyword>